<name>X0UZW6_9ZZZZ</name>
<dbReference type="EMBL" id="BARS01026062">
    <property type="protein sequence ID" value="GAG11379.1"/>
    <property type="molecule type" value="Genomic_DNA"/>
</dbReference>
<feature type="non-terminal residue" evidence="1">
    <location>
        <position position="33"/>
    </location>
</feature>
<sequence>MLAKRLLVAALVPYVGWIVFAYEYHFIDGVNLA</sequence>
<dbReference type="AlphaFoldDB" id="X0UZW6"/>
<reference evidence="1" key="1">
    <citation type="journal article" date="2014" name="Front. Microbiol.">
        <title>High frequency of phylogenetically diverse reductive dehalogenase-homologous genes in deep subseafloor sedimentary metagenomes.</title>
        <authorList>
            <person name="Kawai M."/>
            <person name="Futagami T."/>
            <person name="Toyoda A."/>
            <person name="Takaki Y."/>
            <person name="Nishi S."/>
            <person name="Hori S."/>
            <person name="Arai W."/>
            <person name="Tsubouchi T."/>
            <person name="Morono Y."/>
            <person name="Uchiyama I."/>
            <person name="Ito T."/>
            <person name="Fujiyama A."/>
            <person name="Inagaki F."/>
            <person name="Takami H."/>
        </authorList>
    </citation>
    <scope>NUCLEOTIDE SEQUENCE</scope>
    <source>
        <strain evidence="1">Expedition CK06-06</strain>
    </source>
</reference>
<proteinExistence type="predicted"/>
<protein>
    <submittedName>
        <fullName evidence="1">Uncharacterized protein</fullName>
    </submittedName>
</protein>
<accession>X0UZW6</accession>
<comment type="caution">
    <text evidence="1">The sequence shown here is derived from an EMBL/GenBank/DDBJ whole genome shotgun (WGS) entry which is preliminary data.</text>
</comment>
<organism evidence="1">
    <name type="scientific">marine sediment metagenome</name>
    <dbReference type="NCBI Taxonomy" id="412755"/>
    <lineage>
        <taxon>unclassified sequences</taxon>
        <taxon>metagenomes</taxon>
        <taxon>ecological metagenomes</taxon>
    </lineage>
</organism>
<evidence type="ECO:0000313" key="1">
    <source>
        <dbReference type="EMBL" id="GAG11379.1"/>
    </source>
</evidence>
<gene>
    <name evidence="1" type="ORF">S01H1_41123</name>
</gene>